<comment type="caution">
    <text evidence="2">The sequence shown here is derived from an EMBL/GenBank/DDBJ whole genome shotgun (WGS) entry which is preliminary data.</text>
</comment>
<dbReference type="EMBL" id="JAULJE010000006">
    <property type="protein sequence ID" value="KAK1341718.1"/>
    <property type="molecule type" value="Genomic_DNA"/>
</dbReference>
<evidence type="ECO:0000256" key="1">
    <source>
        <dbReference type="SAM" id="MobiDB-lite"/>
    </source>
</evidence>
<dbReference type="AlphaFoldDB" id="A0AA40I2A2"/>
<feature type="non-terminal residue" evidence="2">
    <location>
        <position position="117"/>
    </location>
</feature>
<gene>
    <name evidence="2" type="ORF">QTO34_016466</name>
</gene>
<evidence type="ECO:0000313" key="2">
    <source>
        <dbReference type="EMBL" id="KAK1341718.1"/>
    </source>
</evidence>
<accession>A0AA40I2A2</accession>
<organism evidence="2 3">
    <name type="scientific">Cnephaeus nilssonii</name>
    <name type="common">Northern bat</name>
    <name type="synonym">Eptesicus nilssonii</name>
    <dbReference type="NCBI Taxonomy" id="3371016"/>
    <lineage>
        <taxon>Eukaryota</taxon>
        <taxon>Metazoa</taxon>
        <taxon>Chordata</taxon>
        <taxon>Craniata</taxon>
        <taxon>Vertebrata</taxon>
        <taxon>Euteleostomi</taxon>
        <taxon>Mammalia</taxon>
        <taxon>Eutheria</taxon>
        <taxon>Laurasiatheria</taxon>
        <taxon>Chiroptera</taxon>
        <taxon>Yangochiroptera</taxon>
        <taxon>Vespertilionidae</taxon>
        <taxon>Cnephaeus</taxon>
    </lineage>
</organism>
<feature type="region of interest" description="Disordered" evidence="1">
    <location>
        <begin position="36"/>
        <end position="63"/>
    </location>
</feature>
<feature type="region of interest" description="Disordered" evidence="1">
    <location>
        <begin position="89"/>
        <end position="117"/>
    </location>
</feature>
<name>A0AA40I2A2_CNENI</name>
<protein>
    <submittedName>
        <fullName evidence="2">Uncharacterized protein</fullName>
    </submittedName>
</protein>
<dbReference type="Proteomes" id="UP001177744">
    <property type="component" value="Unassembled WGS sequence"/>
</dbReference>
<sequence>MKETLSKQCGKIYASPNSLAKKTFNMSTEEAATNINGLRCGNPEDPGAPRRTDVTAPGTRFPSPELRAKDVKLVGGMAEGWSLPRAWALQTPDSETEEITEGPSSTQGSPTRGGASW</sequence>
<reference evidence="2" key="1">
    <citation type="submission" date="2023-06" db="EMBL/GenBank/DDBJ databases">
        <title>Reference genome for the Northern bat (Eptesicus nilssonii), a most northern bat species.</title>
        <authorList>
            <person name="Laine V.N."/>
            <person name="Pulliainen A.T."/>
            <person name="Lilley T.M."/>
        </authorList>
    </citation>
    <scope>NUCLEOTIDE SEQUENCE</scope>
    <source>
        <strain evidence="2">BLF_Eptnil</strain>
        <tissue evidence="2">Kidney</tissue>
    </source>
</reference>
<keyword evidence="3" id="KW-1185">Reference proteome</keyword>
<evidence type="ECO:0000313" key="3">
    <source>
        <dbReference type="Proteomes" id="UP001177744"/>
    </source>
</evidence>
<proteinExistence type="predicted"/>